<dbReference type="Gene3D" id="3.30.1370.50">
    <property type="entry name" value="R3H-like domain"/>
    <property type="match status" value="1"/>
</dbReference>
<dbReference type="InterPro" id="IPR015946">
    <property type="entry name" value="KH_dom-like_a/b"/>
</dbReference>
<dbReference type="CDD" id="cd02644">
    <property type="entry name" value="R3H_jag"/>
    <property type="match status" value="1"/>
</dbReference>
<accession>A0A2H0NA34</accession>
<name>A0A2H0NA34_9BACT</name>
<comment type="caution">
    <text evidence="2">The sequence shown here is derived from an EMBL/GenBank/DDBJ whole genome shotgun (WGS) entry which is preliminary data.</text>
</comment>
<dbReference type="SMART" id="SM00393">
    <property type="entry name" value="R3H"/>
    <property type="match status" value="1"/>
</dbReference>
<sequence>MEKTKQTIEHLINLMNIGDFRVVEQTEDKSRLNIFFEDSNLFQNNLPNIVNDFNHLCQLIAKKYEEDFRCVDINNYRLERERIISDIARAAARKALMTKTEIDLPIMNSYERRIIHAELSMRPDIKTESEGFGKSRYVKVKPIIE</sequence>
<dbReference type="Pfam" id="PF01424">
    <property type="entry name" value="R3H"/>
    <property type="match status" value="1"/>
</dbReference>
<dbReference type="InterPro" id="IPR036867">
    <property type="entry name" value="R3H_dom_sf"/>
</dbReference>
<dbReference type="SUPFAM" id="SSF82708">
    <property type="entry name" value="R3H domain"/>
    <property type="match status" value="1"/>
</dbReference>
<organism evidence="2 3">
    <name type="scientific">Candidatus Liptonbacteria bacterium CG11_big_fil_rev_8_21_14_0_20_35_14</name>
    <dbReference type="NCBI Taxonomy" id="1974634"/>
    <lineage>
        <taxon>Bacteria</taxon>
        <taxon>Candidatus Liptoniibacteriota</taxon>
    </lineage>
</organism>
<protein>
    <recommendedName>
        <fullName evidence="1">R3H domain-containing protein</fullName>
    </recommendedName>
</protein>
<dbReference type="EMBL" id="PCWO01000020">
    <property type="protein sequence ID" value="PIR04995.1"/>
    <property type="molecule type" value="Genomic_DNA"/>
</dbReference>
<reference evidence="2 3" key="1">
    <citation type="submission" date="2017-09" db="EMBL/GenBank/DDBJ databases">
        <title>Depth-based differentiation of microbial function through sediment-hosted aquifers and enrichment of novel symbionts in the deep terrestrial subsurface.</title>
        <authorList>
            <person name="Probst A.J."/>
            <person name="Ladd B."/>
            <person name="Jarett J.K."/>
            <person name="Geller-Mcgrath D.E."/>
            <person name="Sieber C.M."/>
            <person name="Emerson J.B."/>
            <person name="Anantharaman K."/>
            <person name="Thomas B.C."/>
            <person name="Malmstrom R."/>
            <person name="Stieglmeier M."/>
            <person name="Klingl A."/>
            <person name="Woyke T."/>
            <person name="Ryan C.M."/>
            <person name="Banfield J.F."/>
        </authorList>
    </citation>
    <scope>NUCLEOTIDE SEQUENCE [LARGE SCALE GENOMIC DNA]</scope>
    <source>
        <strain evidence="2">CG11_big_fil_rev_8_21_14_0_20_35_14</strain>
    </source>
</reference>
<evidence type="ECO:0000313" key="2">
    <source>
        <dbReference type="EMBL" id="PIR04995.1"/>
    </source>
</evidence>
<gene>
    <name evidence="2" type="ORF">COV57_01415</name>
</gene>
<dbReference type="AlphaFoldDB" id="A0A2H0NA34"/>
<feature type="domain" description="R3H" evidence="1">
    <location>
        <begin position="74"/>
        <end position="144"/>
    </location>
</feature>
<dbReference type="InterPro" id="IPR034079">
    <property type="entry name" value="R3H_KhpB"/>
</dbReference>
<dbReference type="InterPro" id="IPR039247">
    <property type="entry name" value="KhpB"/>
</dbReference>
<dbReference type="InterPro" id="IPR001374">
    <property type="entry name" value="R3H_dom"/>
</dbReference>
<evidence type="ECO:0000313" key="3">
    <source>
        <dbReference type="Proteomes" id="UP000229893"/>
    </source>
</evidence>
<dbReference type="PROSITE" id="PS51061">
    <property type="entry name" value="R3H"/>
    <property type="match status" value="1"/>
</dbReference>
<evidence type="ECO:0000259" key="1">
    <source>
        <dbReference type="PROSITE" id="PS51061"/>
    </source>
</evidence>
<dbReference type="Proteomes" id="UP000229893">
    <property type="component" value="Unassembled WGS sequence"/>
</dbReference>
<dbReference type="GO" id="GO:0003723">
    <property type="term" value="F:RNA binding"/>
    <property type="evidence" value="ECO:0007669"/>
    <property type="project" value="InterPro"/>
</dbReference>
<dbReference type="PANTHER" id="PTHR35800:SF1">
    <property type="entry name" value="RNA-BINDING PROTEIN KHPB"/>
    <property type="match status" value="1"/>
</dbReference>
<proteinExistence type="predicted"/>
<dbReference type="Gene3D" id="3.30.300.20">
    <property type="match status" value="1"/>
</dbReference>
<dbReference type="PANTHER" id="PTHR35800">
    <property type="entry name" value="PROTEIN JAG"/>
    <property type="match status" value="1"/>
</dbReference>